<dbReference type="EMBL" id="ML977319">
    <property type="protein sequence ID" value="KAF2117314.1"/>
    <property type="molecule type" value="Genomic_DNA"/>
</dbReference>
<dbReference type="GO" id="GO:0008239">
    <property type="term" value="F:dipeptidyl-peptidase activity"/>
    <property type="evidence" value="ECO:0007669"/>
    <property type="project" value="TreeGrafter"/>
</dbReference>
<evidence type="ECO:0000313" key="4">
    <source>
        <dbReference type="Proteomes" id="UP000799770"/>
    </source>
</evidence>
<reference evidence="3" key="1">
    <citation type="journal article" date="2020" name="Stud. Mycol.">
        <title>101 Dothideomycetes genomes: a test case for predicting lifestyles and emergence of pathogens.</title>
        <authorList>
            <person name="Haridas S."/>
            <person name="Albert R."/>
            <person name="Binder M."/>
            <person name="Bloem J."/>
            <person name="Labutti K."/>
            <person name="Salamov A."/>
            <person name="Andreopoulos B."/>
            <person name="Baker S."/>
            <person name="Barry K."/>
            <person name="Bills G."/>
            <person name="Bluhm B."/>
            <person name="Cannon C."/>
            <person name="Castanera R."/>
            <person name="Culley D."/>
            <person name="Daum C."/>
            <person name="Ezra D."/>
            <person name="Gonzalez J."/>
            <person name="Henrissat B."/>
            <person name="Kuo A."/>
            <person name="Liang C."/>
            <person name="Lipzen A."/>
            <person name="Lutzoni F."/>
            <person name="Magnuson J."/>
            <person name="Mondo S."/>
            <person name="Nolan M."/>
            <person name="Ohm R."/>
            <person name="Pangilinan J."/>
            <person name="Park H.-J."/>
            <person name="Ramirez L."/>
            <person name="Alfaro M."/>
            <person name="Sun H."/>
            <person name="Tritt A."/>
            <person name="Yoshinaga Y."/>
            <person name="Zwiers L.-H."/>
            <person name="Turgeon B."/>
            <person name="Goodwin S."/>
            <person name="Spatafora J."/>
            <person name="Crous P."/>
            <person name="Grigoriev I."/>
        </authorList>
    </citation>
    <scope>NUCLEOTIDE SEQUENCE</scope>
    <source>
        <strain evidence="3">CBS 627.86</strain>
    </source>
</reference>
<dbReference type="OrthoDB" id="4694525at2759"/>
<dbReference type="PANTHER" id="PTHR23422:SF11">
    <property type="entry name" value="DIPEPTIDYL PEPTIDASE 3"/>
    <property type="match status" value="1"/>
</dbReference>
<evidence type="ECO:0000313" key="3">
    <source>
        <dbReference type="EMBL" id="KAF2117314.1"/>
    </source>
</evidence>
<evidence type="ECO:0000256" key="1">
    <source>
        <dbReference type="ARBA" id="ARBA00022723"/>
    </source>
</evidence>
<organism evidence="3 4">
    <name type="scientific">Lophiotrema nucula</name>
    <dbReference type="NCBI Taxonomy" id="690887"/>
    <lineage>
        <taxon>Eukaryota</taxon>
        <taxon>Fungi</taxon>
        <taxon>Dikarya</taxon>
        <taxon>Ascomycota</taxon>
        <taxon>Pezizomycotina</taxon>
        <taxon>Dothideomycetes</taxon>
        <taxon>Pleosporomycetidae</taxon>
        <taxon>Pleosporales</taxon>
        <taxon>Lophiotremataceae</taxon>
        <taxon>Lophiotrema</taxon>
    </lineage>
</organism>
<evidence type="ECO:0000256" key="2">
    <source>
        <dbReference type="ARBA" id="ARBA00022801"/>
    </source>
</evidence>
<dbReference type="InterPro" id="IPR039461">
    <property type="entry name" value="Peptidase_M49"/>
</dbReference>
<dbReference type="GO" id="GO:0005737">
    <property type="term" value="C:cytoplasm"/>
    <property type="evidence" value="ECO:0007669"/>
    <property type="project" value="TreeGrafter"/>
</dbReference>
<keyword evidence="2" id="KW-0378">Hydrolase</keyword>
<keyword evidence="4" id="KW-1185">Reference proteome</keyword>
<protein>
    <submittedName>
        <fullName evidence="3">Peptidase family M49-domain-containing protein</fullName>
    </submittedName>
</protein>
<dbReference type="AlphaFoldDB" id="A0A6A5ZE24"/>
<accession>A0A6A5ZE24</accession>
<gene>
    <name evidence="3" type="ORF">BDV96DRAFT_644739</name>
</gene>
<dbReference type="PANTHER" id="PTHR23422">
    <property type="entry name" value="DIPEPTIDYL PEPTIDASE III-RELATED"/>
    <property type="match status" value="1"/>
</dbReference>
<dbReference type="Pfam" id="PF03571">
    <property type="entry name" value="Peptidase_M49"/>
    <property type="match status" value="1"/>
</dbReference>
<name>A0A6A5ZE24_9PLEO</name>
<dbReference type="Proteomes" id="UP000799770">
    <property type="component" value="Unassembled WGS sequence"/>
</dbReference>
<keyword evidence="1" id="KW-0479">Metal-binding</keyword>
<sequence length="491" mass="55276">MSPTEKSYTPPAGATIYQLVIKPVFETLELREKFYAHYLARAAFYGSRIIMRQVSQESLDIFDFIMSVYGACEGHWDTSKSQCKITSEELGSFLEYAAMSSAIWIMNPLIAVPPFSLGFPNKNTRSGYYPGSELISQEEVDKQLDDGNPTYLLLQASAETEATNSPRELAEDILLVAGDHNKELTKVCIELAKTKEYAANDKQAQFLADYIETFRTGSLGASQEWQKAWVTDEAMVGIADPDETAKLKQFVESSTDFIRKLPWAVENLNDGKGPFEKNLFEAPDFTNVYALAVCGSIVFEAANLPNYEYIWERYGFKNIVLSNRLSVNNNPNLPCHWVDQSELKEFKRTTHLVRFLTTAIHELVGHRTGILLSETTPGTYNFDKQDPPINPLNGKAVTSHYLPGQTWTSVFGKLAGTIEECRAILVSEYLMDDTQLLSIFGYHDTSEVTAGDLLYAFYLNIGVDSLQALECYNFKEHAWGQAHHRVYTYTG</sequence>
<dbReference type="Gene3D" id="3.30.540.30">
    <property type="match status" value="2"/>
</dbReference>
<proteinExistence type="predicted"/>
<dbReference type="GO" id="GO:0046872">
    <property type="term" value="F:metal ion binding"/>
    <property type="evidence" value="ECO:0007669"/>
    <property type="project" value="UniProtKB-KW"/>
</dbReference>